<dbReference type="Pfam" id="PF12501">
    <property type="entry name" value="DUF3708"/>
    <property type="match status" value="1"/>
</dbReference>
<evidence type="ECO:0000313" key="9">
    <source>
        <dbReference type="Proteomes" id="UP001156691"/>
    </source>
</evidence>
<feature type="transmembrane region" description="Helical" evidence="5">
    <location>
        <begin position="44"/>
        <end position="64"/>
    </location>
</feature>
<dbReference type="CDD" id="cd06261">
    <property type="entry name" value="TM_PBP2"/>
    <property type="match status" value="1"/>
</dbReference>
<dbReference type="InterPro" id="IPR000515">
    <property type="entry name" value="MetI-like"/>
</dbReference>
<feature type="transmembrane region" description="Helical" evidence="5">
    <location>
        <begin position="235"/>
        <end position="259"/>
    </location>
</feature>
<evidence type="ECO:0000256" key="2">
    <source>
        <dbReference type="ARBA" id="ARBA00022692"/>
    </source>
</evidence>
<dbReference type="RefSeq" id="WP_284338640.1">
    <property type="nucleotide sequence ID" value="NZ_BSNS01000002.1"/>
</dbReference>
<evidence type="ECO:0000256" key="3">
    <source>
        <dbReference type="ARBA" id="ARBA00022989"/>
    </source>
</evidence>
<dbReference type="PANTHER" id="PTHR42727:SF1">
    <property type="entry name" value="PHOSPHATE TRANSPORT SYSTEM PERMEASE"/>
    <property type="match status" value="1"/>
</dbReference>
<keyword evidence="5" id="KW-0813">Transport</keyword>
<keyword evidence="6" id="KW-0592">Phosphate transport</keyword>
<feature type="transmembrane region" description="Helical" evidence="5">
    <location>
        <begin position="166"/>
        <end position="188"/>
    </location>
</feature>
<dbReference type="InterPro" id="IPR035906">
    <property type="entry name" value="MetI-like_sf"/>
</dbReference>
<comment type="subcellular location">
    <subcellularLocation>
        <location evidence="6">Cell inner membrane</location>
        <topology evidence="6">Multi-pass membrane protein</topology>
    </subcellularLocation>
    <subcellularLocation>
        <location evidence="1 5">Cell membrane</location>
        <topology evidence="1 5">Multi-pass membrane protein</topology>
    </subcellularLocation>
</comment>
<feature type="transmembrane region" description="Helical" evidence="5">
    <location>
        <begin position="311"/>
        <end position="329"/>
    </location>
</feature>
<dbReference type="PANTHER" id="PTHR42727">
    <property type="entry name" value="PHOSPHATE TRANSPORT SYSTEM PERMEASE PROTEIN"/>
    <property type="match status" value="1"/>
</dbReference>
<name>A0ABQ5VZW9_9HYPH</name>
<feature type="transmembrane region" description="Helical" evidence="5">
    <location>
        <begin position="126"/>
        <end position="146"/>
    </location>
</feature>
<dbReference type="PROSITE" id="PS50928">
    <property type="entry name" value="ABC_TM1"/>
    <property type="match status" value="1"/>
</dbReference>
<comment type="function">
    <text evidence="6">Part of the binding-protein-dependent transport system for phosphate; probably responsible for the translocation of the substrate across the membrane.</text>
</comment>
<evidence type="ECO:0000256" key="1">
    <source>
        <dbReference type="ARBA" id="ARBA00004651"/>
    </source>
</evidence>
<evidence type="ECO:0000256" key="5">
    <source>
        <dbReference type="RuleBase" id="RU363032"/>
    </source>
</evidence>
<protein>
    <recommendedName>
        <fullName evidence="6">Phosphate transport system permease protein</fullName>
    </recommendedName>
</protein>
<reference evidence="9" key="1">
    <citation type="journal article" date="2019" name="Int. J. Syst. Evol. Microbiol.">
        <title>The Global Catalogue of Microorganisms (GCM) 10K type strain sequencing project: providing services to taxonomists for standard genome sequencing and annotation.</title>
        <authorList>
            <consortium name="The Broad Institute Genomics Platform"/>
            <consortium name="The Broad Institute Genome Sequencing Center for Infectious Disease"/>
            <person name="Wu L."/>
            <person name="Ma J."/>
        </authorList>
    </citation>
    <scope>NUCLEOTIDE SEQUENCE [LARGE SCALE GENOMIC DNA]</scope>
    <source>
        <strain evidence="9">NBRC 112416</strain>
    </source>
</reference>
<evidence type="ECO:0000259" key="7">
    <source>
        <dbReference type="PROSITE" id="PS50928"/>
    </source>
</evidence>
<dbReference type="NCBIfam" id="TIGR02138">
    <property type="entry name" value="phosphate_pstC"/>
    <property type="match status" value="1"/>
</dbReference>
<feature type="transmembrane region" description="Helical" evidence="5">
    <location>
        <begin position="271"/>
        <end position="291"/>
    </location>
</feature>
<evidence type="ECO:0000256" key="4">
    <source>
        <dbReference type="ARBA" id="ARBA00023136"/>
    </source>
</evidence>
<evidence type="ECO:0000256" key="6">
    <source>
        <dbReference type="RuleBase" id="RU363054"/>
    </source>
</evidence>
<comment type="similarity">
    <text evidence="6">Belongs to the binding-protein-dependent transport system permease family. CysTW subfamily.</text>
</comment>
<keyword evidence="3 5" id="KW-1133">Transmembrane helix</keyword>
<keyword evidence="2 5" id="KW-0812">Transmembrane</keyword>
<comment type="caution">
    <text evidence="8">The sequence shown here is derived from an EMBL/GenBank/DDBJ whole genome shotgun (WGS) entry which is preliminary data.</text>
</comment>
<dbReference type="SUPFAM" id="SSF161098">
    <property type="entry name" value="MetI-like"/>
    <property type="match status" value="1"/>
</dbReference>
<keyword evidence="6" id="KW-0997">Cell inner membrane</keyword>
<proteinExistence type="inferred from homology"/>
<keyword evidence="9" id="KW-1185">Reference proteome</keyword>
<dbReference type="Gene3D" id="1.10.3720.10">
    <property type="entry name" value="MetI-like"/>
    <property type="match status" value="1"/>
</dbReference>
<organism evidence="8 9">
    <name type="scientific">Devosia nitrariae</name>
    <dbReference type="NCBI Taxonomy" id="2071872"/>
    <lineage>
        <taxon>Bacteria</taxon>
        <taxon>Pseudomonadati</taxon>
        <taxon>Pseudomonadota</taxon>
        <taxon>Alphaproteobacteria</taxon>
        <taxon>Hyphomicrobiales</taxon>
        <taxon>Devosiaceae</taxon>
        <taxon>Devosia</taxon>
    </lineage>
</organism>
<dbReference type="InterPro" id="IPR022182">
    <property type="entry name" value="PstC_N"/>
</dbReference>
<accession>A0ABQ5VZW9</accession>
<sequence>MVGYLFLAIVIFSIVAFFVGRAAGNRFVTTEGVTTHSLPGYHGAFVAVWVGVPAFVLVLLWLLFQGSVIDGLLFQSLPAAVTEGVTSAQRSLILSEIKNVAAGRIFAEPSPEIAAAAETLNRWQAIAGWAMVVVAVAVMLLALFVARSRLSPRFRARNGVERFMMVLMVFCSVVAILTTVGIIVSLLYESFEFFLLVPPHEFFFGLRWEPQIAIRADQVAGQGAFGAVPVFLGTLVIATIAMAVAVPIGLFTAIYLVEYASERVRSTVKPIMEILAGVPTVVYGFFAVLTVAPAIRNAGSLMGIATSPNSALAAGGVMGIMIIPFISSLSDDALRAVPRTMRDGSLAMGATRAETMTKVLLPSALPGIMGGILLALSRAIGETMIVVMAAGLIASLNINPLDSVTTVTVQIVTLLIGDTSFDNPKTLAAFALGLVLFLVTLGLNVIALTIVRKYREQYD</sequence>
<dbReference type="EMBL" id="BSNS01000002">
    <property type="protein sequence ID" value="GLQ53190.1"/>
    <property type="molecule type" value="Genomic_DNA"/>
</dbReference>
<dbReference type="InterPro" id="IPR011864">
    <property type="entry name" value="Phosphate_PstC"/>
</dbReference>
<feature type="transmembrane region" description="Helical" evidence="5">
    <location>
        <begin position="6"/>
        <end position="23"/>
    </location>
</feature>
<gene>
    <name evidence="8" type="ORF">GCM10010862_04480</name>
</gene>
<keyword evidence="6" id="KW-1003">Cell membrane</keyword>
<dbReference type="Pfam" id="PF00528">
    <property type="entry name" value="BPD_transp_1"/>
    <property type="match status" value="1"/>
</dbReference>
<feature type="transmembrane region" description="Helical" evidence="5">
    <location>
        <begin position="427"/>
        <end position="451"/>
    </location>
</feature>
<keyword evidence="4 5" id="KW-0472">Membrane</keyword>
<dbReference type="Proteomes" id="UP001156691">
    <property type="component" value="Unassembled WGS sequence"/>
</dbReference>
<evidence type="ECO:0000313" key="8">
    <source>
        <dbReference type="EMBL" id="GLQ53190.1"/>
    </source>
</evidence>
<feature type="domain" description="ABC transmembrane type-1" evidence="7">
    <location>
        <begin position="231"/>
        <end position="447"/>
    </location>
</feature>